<reference evidence="1 2" key="1">
    <citation type="journal article" date="2016" name="Front. Microbiol.">
        <title>Single-Cell (Meta-)Genomics of a Dimorphic Candidatus Thiomargarita nelsonii Reveals Genomic Plasticity.</title>
        <authorList>
            <person name="Flood B.E."/>
            <person name="Fliss P."/>
            <person name="Jones D.S."/>
            <person name="Dick G.J."/>
            <person name="Jain S."/>
            <person name="Kaster A.K."/>
            <person name="Winkel M."/>
            <person name="Mussmann M."/>
            <person name="Bailey J."/>
        </authorList>
    </citation>
    <scope>NUCLEOTIDE SEQUENCE [LARGE SCALE GENOMIC DNA]</scope>
    <source>
        <strain evidence="1">Hydrate Ridge</strain>
    </source>
</reference>
<evidence type="ECO:0000313" key="1">
    <source>
        <dbReference type="EMBL" id="KHD07056.1"/>
    </source>
</evidence>
<evidence type="ECO:0000313" key="2">
    <source>
        <dbReference type="Proteomes" id="UP000030428"/>
    </source>
</evidence>
<dbReference type="Pfam" id="PF03683">
    <property type="entry name" value="UPF0175"/>
    <property type="match status" value="1"/>
</dbReference>
<dbReference type="EMBL" id="JSZA02000051">
    <property type="protein sequence ID" value="KHD07056.1"/>
    <property type="molecule type" value="Genomic_DNA"/>
</dbReference>
<proteinExistence type="predicted"/>
<dbReference type="Proteomes" id="UP000030428">
    <property type="component" value="Unassembled WGS sequence"/>
</dbReference>
<protein>
    <submittedName>
        <fullName evidence="1">Uncharacterized protein</fullName>
    </submittedName>
</protein>
<comment type="caution">
    <text evidence="1">The sequence shown here is derived from an EMBL/GenBank/DDBJ whole genome shotgun (WGS) entry which is preliminary data.</text>
</comment>
<organism evidence="1 2">
    <name type="scientific">Candidatus Thiomargarita nelsonii</name>
    <dbReference type="NCBI Taxonomy" id="1003181"/>
    <lineage>
        <taxon>Bacteria</taxon>
        <taxon>Pseudomonadati</taxon>
        <taxon>Pseudomonadota</taxon>
        <taxon>Gammaproteobacteria</taxon>
        <taxon>Thiotrichales</taxon>
        <taxon>Thiotrichaceae</taxon>
        <taxon>Thiomargarita</taxon>
    </lineage>
</organism>
<name>A0A0A6RT52_9GAMM</name>
<dbReference type="InterPro" id="IPR005368">
    <property type="entry name" value="UPF0175"/>
</dbReference>
<dbReference type="AlphaFoldDB" id="A0A0A6RT52"/>
<accession>A0A0A6RT52</accession>
<sequence length="62" mass="6964">MNTQTSKTVKAAVMWYEKGMVSQEKAAEIAGLCREDFIMALTQFDISPSFVHQPFSGKLDYS</sequence>
<keyword evidence="2" id="KW-1185">Reference proteome</keyword>
<gene>
    <name evidence="1" type="ORF">PN36_14805</name>
</gene>